<dbReference type="Gene3D" id="3.40.50.11310">
    <property type="entry name" value="Bacterial phosphonate metabolism protein PhnH"/>
    <property type="match status" value="1"/>
</dbReference>
<sequence>MSQPQLQAGFANPVEDSQQAFRHLLKVMSEPGVIRPLAAATALDTLTPATFSACQTLLDATTTLWLGGALDTETVRANLGFHSGCRIVVDPAAADFVLARAGELPELMTLRAGTAEYPDRSCTLLVQVEALATTATEQATALRLSGPGIATSRQLGVTGLDTRLTRYLVERPHPFPLGLDLVLLAQDQVAAIPRTTRVEVN</sequence>
<dbReference type="PIRSF" id="PIRSF020680">
    <property type="entry name" value="PhnH"/>
    <property type="match status" value="1"/>
</dbReference>
<keyword evidence="1" id="KW-0456">Lyase</keyword>
<dbReference type="RefSeq" id="WP_168668031.1">
    <property type="nucleotide sequence ID" value="NZ_JAAXKX010000007.1"/>
</dbReference>
<reference evidence="1 2" key="1">
    <citation type="submission" date="2020-04" db="EMBL/GenBank/DDBJ databases">
        <title>Draft Whole-Genome sequence of Marichromatium bheemlicum DSM 18632, type strain.</title>
        <authorList>
            <person name="Kyndt J.A."/>
            <person name="Meyer T.E."/>
        </authorList>
    </citation>
    <scope>NUCLEOTIDE SEQUENCE [LARGE SCALE GENOMIC DNA]</scope>
    <source>
        <strain evidence="1 2">DSM 18632</strain>
    </source>
</reference>
<accession>A0ABX1I9W8</accession>
<dbReference type="InterPro" id="IPR008772">
    <property type="entry name" value="Phosphonate_metab_PhnH"/>
</dbReference>
<protein>
    <submittedName>
        <fullName evidence="1">Phosphonate C-P lyase system protein PhnH</fullName>
    </submittedName>
</protein>
<dbReference type="Pfam" id="PF05845">
    <property type="entry name" value="PhnH"/>
    <property type="match status" value="1"/>
</dbReference>
<keyword evidence="2" id="KW-1185">Reference proteome</keyword>
<dbReference type="NCBIfam" id="TIGR03292">
    <property type="entry name" value="PhnH_redo"/>
    <property type="match status" value="1"/>
</dbReference>
<dbReference type="SUPFAM" id="SSF159709">
    <property type="entry name" value="PhnH-like"/>
    <property type="match status" value="1"/>
</dbReference>
<proteinExistence type="predicted"/>
<name>A0ABX1I9W8_9GAMM</name>
<dbReference type="EMBL" id="JAAXKX010000007">
    <property type="protein sequence ID" value="NKN32970.1"/>
    <property type="molecule type" value="Genomic_DNA"/>
</dbReference>
<dbReference type="InterPro" id="IPR038058">
    <property type="entry name" value="PhnH-like_sp"/>
</dbReference>
<dbReference type="GO" id="GO:0016829">
    <property type="term" value="F:lyase activity"/>
    <property type="evidence" value="ECO:0007669"/>
    <property type="project" value="UniProtKB-KW"/>
</dbReference>
<gene>
    <name evidence="1" type="primary">phnH</name>
    <name evidence="1" type="ORF">HF203_07020</name>
</gene>
<evidence type="ECO:0000313" key="1">
    <source>
        <dbReference type="EMBL" id="NKN32970.1"/>
    </source>
</evidence>
<evidence type="ECO:0000313" key="2">
    <source>
        <dbReference type="Proteomes" id="UP000740754"/>
    </source>
</evidence>
<dbReference type="Proteomes" id="UP000740754">
    <property type="component" value="Unassembled WGS sequence"/>
</dbReference>
<organism evidence="1 2">
    <name type="scientific">Marichromatium bheemlicum</name>
    <dbReference type="NCBI Taxonomy" id="365339"/>
    <lineage>
        <taxon>Bacteria</taxon>
        <taxon>Pseudomonadati</taxon>
        <taxon>Pseudomonadota</taxon>
        <taxon>Gammaproteobacteria</taxon>
        <taxon>Chromatiales</taxon>
        <taxon>Chromatiaceae</taxon>
        <taxon>Marichromatium</taxon>
    </lineage>
</organism>
<comment type="caution">
    <text evidence="1">The sequence shown here is derived from an EMBL/GenBank/DDBJ whole genome shotgun (WGS) entry which is preliminary data.</text>
</comment>